<proteinExistence type="predicted"/>
<dbReference type="GO" id="GO:0051536">
    <property type="term" value="F:iron-sulfur cluster binding"/>
    <property type="evidence" value="ECO:0007669"/>
    <property type="project" value="InterPro"/>
</dbReference>
<dbReference type="STRING" id="331678.Cphamn1_0455"/>
<reference evidence="2" key="1">
    <citation type="submission" date="2008-06" db="EMBL/GenBank/DDBJ databases">
        <title>Complete sequence of Chlorobium phaeobacteroides BS1.</title>
        <authorList>
            <consortium name="US DOE Joint Genome Institute"/>
            <person name="Lucas S."/>
            <person name="Copeland A."/>
            <person name="Lapidus A."/>
            <person name="Glavina del Rio T."/>
            <person name="Dalin E."/>
            <person name="Tice H."/>
            <person name="Bruce D."/>
            <person name="Goodwin L."/>
            <person name="Pitluck S."/>
            <person name="Schmutz J."/>
            <person name="Larimer F."/>
            <person name="Land M."/>
            <person name="Hauser L."/>
            <person name="Kyrpides N."/>
            <person name="Ovchinnikova G."/>
            <person name="Li T."/>
            <person name="Liu Z."/>
            <person name="Zhao F."/>
            <person name="Overmann J."/>
            <person name="Bryant D.A."/>
            <person name="Richardson P."/>
        </authorList>
    </citation>
    <scope>NUCLEOTIDE SEQUENCE [LARGE SCALE GENOMIC DNA]</scope>
    <source>
        <strain evidence="2">BS1</strain>
    </source>
</reference>
<dbReference type="InterPro" id="IPR036188">
    <property type="entry name" value="FAD/NAD-bd_sf"/>
</dbReference>
<dbReference type="SUPFAM" id="SSF54292">
    <property type="entry name" value="2Fe-2S ferredoxin-like"/>
    <property type="match status" value="1"/>
</dbReference>
<dbReference type="InterPro" id="IPR001041">
    <property type="entry name" value="2Fe-2S_ferredoxin-type"/>
</dbReference>
<dbReference type="EMBL" id="CP001101">
    <property type="protein sequence ID" value="ACE03419.1"/>
    <property type="molecule type" value="Genomic_DNA"/>
</dbReference>
<dbReference type="HOGENOM" id="CLU_000422_3_4_10"/>
<dbReference type="Pfam" id="PF14691">
    <property type="entry name" value="Fer4_20"/>
    <property type="match status" value="1"/>
</dbReference>
<name>B3EM41_CHLPB</name>
<evidence type="ECO:0000259" key="1">
    <source>
        <dbReference type="PROSITE" id="PS51085"/>
    </source>
</evidence>
<accession>B3EM41</accession>
<feature type="domain" description="2Fe-2S ferredoxin-type" evidence="1">
    <location>
        <begin position="2"/>
        <end position="80"/>
    </location>
</feature>
<dbReference type="PRINTS" id="PR00419">
    <property type="entry name" value="ADXRDTASE"/>
</dbReference>
<dbReference type="OrthoDB" id="596405at2"/>
<dbReference type="PANTHER" id="PTHR42783">
    <property type="entry name" value="GLUTAMATE SYNTHASE [NADPH] SMALL CHAIN"/>
    <property type="match status" value="1"/>
</dbReference>
<sequence>MSTITFTLNGKKKSAEKDLSILDACRNNGVSIPTFCFHQSLQALGSCWMCIVEIKGKHRFVPACSTRISEGMSVETDNAELFEIRKRNLERLLEGHCGDCDGPCEVSCPAGCDIPAFVSAIARGDDHEAIRIIKEDIPLPGILGRICPAPCEEECRRHGVDEPLSICALKRFAADRDNEASDRYIPSLSEKTGKKAAIIGAGPSGLTAAYYLLSEGHDVTVFDAHAQPGGMMRYGIPRFRLPAEIIEADLAPLRAMGADFVCNTVLGRDISLEGLKNEGFDVVYLAFGAQKAAEMNIEGEKSEGVVSGIDFLKTVASGTMRSPGPKVVVIGGGNTAIDAARTALRLGAGSVRILYRRTIEEMPANRAEIQEALHEGVSIDFLTAPVSIQRDEGGIKLIVQKMKMGAPDQSGRARPVPVEHAAYALQADQVISAIGQQVDITILENPGIATAKGTVVVDPETCRTSVPWVFAGGDCVTGPDTAINAVKQGKQAARAVHLYLKGEPVTASPTLFNATYGPRDKAPEGFYRRTQPAPRAQLRELPLHLRTGGFEEVSAGLSQKSAREEALRCMRCSCTNSHDCTLRDLSSVYGVAQKQKPVATEDFSITRNQEIRFEREKCVDCGICVRTLEETGKDGNEILRLLVERCPTGALSR</sequence>
<dbReference type="SUPFAM" id="SSF51971">
    <property type="entry name" value="Nucleotide-binding domain"/>
    <property type="match status" value="2"/>
</dbReference>
<dbReference type="PANTHER" id="PTHR42783:SF3">
    <property type="entry name" value="GLUTAMATE SYNTHASE [NADPH] SMALL CHAIN-RELATED"/>
    <property type="match status" value="1"/>
</dbReference>
<dbReference type="Gene3D" id="3.10.20.740">
    <property type="match status" value="1"/>
</dbReference>
<dbReference type="InterPro" id="IPR023753">
    <property type="entry name" value="FAD/NAD-binding_dom"/>
</dbReference>
<dbReference type="eggNOG" id="COG0493">
    <property type="taxonomic scope" value="Bacteria"/>
</dbReference>
<dbReference type="AlphaFoldDB" id="B3EM41"/>
<dbReference type="Pfam" id="PF13510">
    <property type="entry name" value="Fer2_4"/>
    <property type="match status" value="1"/>
</dbReference>
<organism evidence="2">
    <name type="scientific">Chlorobium phaeobacteroides (strain BS1)</name>
    <dbReference type="NCBI Taxonomy" id="331678"/>
    <lineage>
        <taxon>Bacteria</taxon>
        <taxon>Pseudomonadati</taxon>
        <taxon>Chlorobiota</taxon>
        <taxon>Chlorobiia</taxon>
        <taxon>Chlorobiales</taxon>
        <taxon>Chlorobiaceae</taxon>
        <taxon>Chlorobium/Pelodictyon group</taxon>
        <taxon>Chlorobium</taxon>
    </lineage>
</organism>
<dbReference type="InterPro" id="IPR036010">
    <property type="entry name" value="2Fe-2S_ferredoxin-like_sf"/>
</dbReference>
<dbReference type="KEGG" id="cpb:Cphamn1_0455"/>
<dbReference type="Pfam" id="PF07992">
    <property type="entry name" value="Pyr_redox_2"/>
    <property type="match status" value="1"/>
</dbReference>
<protein>
    <submittedName>
        <fullName evidence="2">FAD-dependent pyridine nucleotide-disulphide oxidoreductase</fullName>
    </submittedName>
</protein>
<gene>
    <name evidence="2" type="ordered locus">Cphamn1_0455</name>
</gene>
<evidence type="ECO:0000313" key="2">
    <source>
        <dbReference type="EMBL" id="ACE03419.1"/>
    </source>
</evidence>
<dbReference type="GO" id="GO:0016491">
    <property type="term" value="F:oxidoreductase activity"/>
    <property type="evidence" value="ECO:0007669"/>
    <property type="project" value="InterPro"/>
</dbReference>
<dbReference type="PROSITE" id="PS51085">
    <property type="entry name" value="2FE2S_FER_2"/>
    <property type="match status" value="1"/>
</dbReference>
<dbReference type="Gene3D" id="3.50.50.60">
    <property type="entry name" value="FAD/NAD(P)-binding domain"/>
    <property type="match status" value="2"/>
</dbReference>
<dbReference type="SUPFAM" id="SSF46548">
    <property type="entry name" value="alpha-helical ferredoxin"/>
    <property type="match status" value="2"/>
</dbReference>
<dbReference type="NCBIfam" id="NF009454">
    <property type="entry name" value="PRK12814.1"/>
    <property type="match status" value="1"/>
</dbReference>
<dbReference type="InterPro" id="IPR028261">
    <property type="entry name" value="DPD_II"/>
</dbReference>